<keyword evidence="8 10" id="KW-0675">Receptor</keyword>
<evidence type="ECO:0000256" key="3">
    <source>
        <dbReference type="ARBA" id="ARBA00022606"/>
    </source>
</evidence>
<feature type="transmembrane region" description="Helical" evidence="10">
    <location>
        <begin position="137"/>
        <end position="160"/>
    </location>
</feature>
<dbReference type="GO" id="GO:0005886">
    <property type="term" value="C:plasma membrane"/>
    <property type="evidence" value="ECO:0007669"/>
    <property type="project" value="UniProtKB-SubCell"/>
</dbReference>
<evidence type="ECO:0000256" key="5">
    <source>
        <dbReference type="ARBA" id="ARBA00022725"/>
    </source>
</evidence>
<evidence type="ECO:0000256" key="4">
    <source>
        <dbReference type="ARBA" id="ARBA00022692"/>
    </source>
</evidence>
<keyword evidence="5 10" id="KW-0552">Olfaction</keyword>
<evidence type="ECO:0000256" key="10">
    <source>
        <dbReference type="RuleBase" id="RU351113"/>
    </source>
</evidence>
<evidence type="ECO:0000256" key="6">
    <source>
        <dbReference type="ARBA" id="ARBA00022989"/>
    </source>
</evidence>
<reference evidence="11" key="2">
    <citation type="submission" date="2018-01" db="EMBL/GenBank/DDBJ databases">
        <authorList>
            <person name="Gaut B.S."/>
            <person name="Morton B.R."/>
            <person name="Clegg M.T."/>
            <person name="Duvall M.R."/>
        </authorList>
    </citation>
    <scope>NUCLEOTIDE SEQUENCE</scope>
    <source>
        <strain evidence="11">CchlOR75</strain>
    </source>
</reference>
<organism evidence="11">
    <name type="scientific">Campoletis chlorideae</name>
    <dbReference type="NCBI Taxonomy" id="219166"/>
    <lineage>
        <taxon>Eukaryota</taxon>
        <taxon>Metazoa</taxon>
        <taxon>Ecdysozoa</taxon>
        <taxon>Arthropoda</taxon>
        <taxon>Hexapoda</taxon>
        <taxon>Insecta</taxon>
        <taxon>Pterygota</taxon>
        <taxon>Neoptera</taxon>
        <taxon>Endopterygota</taxon>
        <taxon>Hymenoptera</taxon>
        <taxon>Apocrita</taxon>
        <taxon>Ichneumonoidea</taxon>
        <taxon>Ichneumonidae</taxon>
        <taxon>Campopleginae</taxon>
        <taxon>Dusona group</taxon>
        <taxon>Campoletis</taxon>
    </lineage>
</organism>
<keyword evidence="9 10" id="KW-0807">Transducer</keyword>
<sequence>MNKFSSSSNEYDRLIHPIEIVSRIIAIWPVDNDQSKLKGLLSVCHRIGMICVTVIMTAAVSFDVTRHWNDMNEATECALIASAFALSIVRMINYSVHADDMRYVLDTMRKDWVESSPEDKIVLDEKCRWTFKLAKQFIISVGLALGLFMLTPMIEIVVFHSEERILPFRGYFMKNQTSSPLYERLYVVNMVLGGLCGTTIAGATSFNLVSTMHGAARFAVLQKKLEALKSDDINCEPAMVDCVKRHQDAIKFADTLERIINVLALGQFVISTALVCCAGFQLASMIEDKARLMKYFSFLNSAIFELFLFSYSGNQLIDESEAIIDSAYASEWIGSPFCLNLRILMLRATRPSKITAAKFYDMSLKSFSSVLSTSFSYFTVLQTMNEE</sequence>
<evidence type="ECO:0000256" key="7">
    <source>
        <dbReference type="ARBA" id="ARBA00023136"/>
    </source>
</evidence>
<comment type="subcellular location">
    <subcellularLocation>
        <location evidence="1 10">Cell membrane</location>
        <topology evidence="1 10">Multi-pass membrane protein</topology>
    </subcellularLocation>
</comment>
<keyword evidence="2" id="KW-1003">Cell membrane</keyword>
<evidence type="ECO:0000256" key="8">
    <source>
        <dbReference type="ARBA" id="ARBA00023170"/>
    </source>
</evidence>
<evidence type="ECO:0000256" key="2">
    <source>
        <dbReference type="ARBA" id="ARBA00022475"/>
    </source>
</evidence>
<keyword evidence="7 10" id="KW-0472">Membrane</keyword>
<feature type="transmembrane region" description="Helical" evidence="10">
    <location>
        <begin position="77"/>
        <end position="96"/>
    </location>
</feature>
<evidence type="ECO:0000256" key="9">
    <source>
        <dbReference type="ARBA" id="ARBA00023224"/>
    </source>
</evidence>
<evidence type="ECO:0000313" key="11">
    <source>
        <dbReference type="EMBL" id="AXM05151.1"/>
    </source>
</evidence>
<feature type="transmembrane region" description="Helical" evidence="10">
    <location>
        <begin position="259"/>
        <end position="280"/>
    </location>
</feature>
<keyword evidence="6 10" id="KW-1133">Transmembrane helix</keyword>
<keyword evidence="3 10" id="KW-0716">Sensory transduction</keyword>
<dbReference type="GO" id="GO:0007165">
    <property type="term" value="P:signal transduction"/>
    <property type="evidence" value="ECO:0007669"/>
    <property type="project" value="UniProtKB-KW"/>
</dbReference>
<dbReference type="EMBL" id="MG859323">
    <property type="protein sequence ID" value="AXM05151.1"/>
    <property type="molecule type" value="mRNA"/>
</dbReference>
<comment type="similarity">
    <text evidence="10">Belongs to the insect chemoreceptor superfamily. Heteromeric odorant receptor channel (TC 1.A.69) family.</text>
</comment>
<protein>
    <recommendedName>
        <fullName evidence="10">Odorant receptor</fullName>
    </recommendedName>
</protein>
<dbReference type="PANTHER" id="PTHR21137">
    <property type="entry name" value="ODORANT RECEPTOR"/>
    <property type="match status" value="1"/>
</dbReference>
<dbReference type="GO" id="GO:0005549">
    <property type="term" value="F:odorant binding"/>
    <property type="evidence" value="ECO:0007669"/>
    <property type="project" value="InterPro"/>
</dbReference>
<reference evidence="11" key="1">
    <citation type="journal article" date="2018" name="Insect Mol. Biol.">
        <title>An odorant receptor mediates the attractiveness of cis-jasmone to Campoletis chlorideae, the endoparasitoid of Helicoverpa armigera.</title>
        <authorList>
            <person name="Sun Y.L."/>
            <person name="Dong J.F."/>
            <person name="Ning C."/>
            <person name="Ding P.P."/>
            <person name="Huang L.Q."/>
            <person name="Sun J.G."/>
            <person name="Wang C.Z."/>
        </authorList>
    </citation>
    <scope>NUCLEOTIDE SEQUENCE</scope>
    <source>
        <strain evidence="11">CchlOR75</strain>
    </source>
</reference>
<proteinExistence type="evidence at transcript level"/>
<dbReference type="GO" id="GO:0004984">
    <property type="term" value="F:olfactory receptor activity"/>
    <property type="evidence" value="ECO:0007669"/>
    <property type="project" value="InterPro"/>
</dbReference>
<feature type="transmembrane region" description="Helical" evidence="10">
    <location>
        <begin position="47"/>
        <end position="65"/>
    </location>
</feature>
<dbReference type="Pfam" id="PF02949">
    <property type="entry name" value="7tm_6"/>
    <property type="match status" value="1"/>
</dbReference>
<keyword evidence="4 10" id="KW-0812">Transmembrane</keyword>
<dbReference type="AlphaFoldDB" id="A0A346D3Y1"/>
<evidence type="ECO:0000256" key="1">
    <source>
        <dbReference type="ARBA" id="ARBA00004651"/>
    </source>
</evidence>
<name>A0A346D3Y1_9HYME</name>
<accession>A0A346D3Y1</accession>
<dbReference type="InterPro" id="IPR004117">
    <property type="entry name" value="7tm6_olfct_rcpt"/>
</dbReference>
<comment type="caution">
    <text evidence="10">Lacks conserved residue(s) required for the propagation of feature annotation.</text>
</comment>
<dbReference type="PANTHER" id="PTHR21137:SF3">
    <property type="entry name" value="ODORANT RECEPTOR 30A-RELATED"/>
    <property type="match status" value="1"/>
</dbReference>
<feature type="transmembrane region" description="Helical" evidence="10">
    <location>
        <begin position="181"/>
        <end position="203"/>
    </location>
</feature>